<keyword evidence="8" id="KW-0520">NAD</keyword>
<dbReference type="InterPro" id="IPR039428">
    <property type="entry name" value="NUOK/Mnh_C1-like"/>
</dbReference>
<evidence type="ECO:0000256" key="1">
    <source>
        <dbReference type="ARBA" id="ARBA00004141"/>
    </source>
</evidence>
<gene>
    <name evidence="8" type="primary">nuoK</name>
    <name evidence="9" type="ordered locus">Tter_1534</name>
</gene>
<dbReference type="InterPro" id="IPR001133">
    <property type="entry name" value="NADH_UbQ_OxRdtase_chain4L/K"/>
</dbReference>
<evidence type="ECO:0000313" key="9">
    <source>
        <dbReference type="EMBL" id="ACZ42440.1"/>
    </source>
</evidence>
<dbReference type="FunFam" id="1.10.287.3510:FF:000001">
    <property type="entry name" value="NADH-quinone oxidoreductase subunit K"/>
    <property type="match status" value="1"/>
</dbReference>
<feature type="transmembrane region" description="Helical" evidence="8">
    <location>
        <begin position="62"/>
        <end position="85"/>
    </location>
</feature>
<dbReference type="KEGG" id="ttr:Tter_1534"/>
<keyword evidence="7 8" id="KW-0472">Membrane</keyword>
<dbReference type="HAMAP" id="MF_01456">
    <property type="entry name" value="NDH1_NuoK"/>
    <property type="match status" value="1"/>
</dbReference>
<reference evidence="10" key="1">
    <citation type="journal article" date="2010" name="Stand. Genomic Sci.">
        <title>Complete genome sequence of 'Thermobaculum terrenum' type strain (YNP1).</title>
        <authorList>
            <person name="Kiss H."/>
            <person name="Cleland D."/>
            <person name="Lapidus A."/>
            <person name="Lucas S."/>
            <person name="Glavina Del Rio T."/>
            <person name="Nolan M."/>
            <person name="Tice H."/>
            <person name="Han C."/>
            <person name="Goodwin L."/>
            <person name="Pitluck S."/>
            <person name="Liolios K."/>
            <person name="Ivanova N."/>
            <person name="Mavromatis K."/>
            <person name="Ovchinnikova G."/>
            <person name="Pati A."/>
            <person name="Chen A."/>
            <person name="Palaniappan K."/>
            <person name="Land M."/>
            <person name="Hauser L."/>
            <person name="Chang Y."/>
            <person name="Jeffries C."/>
            <person name="Lu M."/>
            <person name="Brettin T."/>
            <person name="Detter J."/>
            <person name="Goker M."/>
            <person name="Tindall B."/>
            <person name="Beck B."/>
            <person name="McDermott T."/>
            <person name="Woyke T."/>
            <person name="Bristow J."/>
            <person name="Eisen J."/>
            <person name="Markowitz V."/>
            <person name="Hugenholtz P."/>
            <person name="Kyrpides N."/>
            <person name="Klenk H."/>
            <person name="Cheng J."/>
        </authorList>
    </citation>
    <scope>NUCLEOTIDE SEQUENCE [LARGE SCALE GENOMIC DNA]</scope>
    <source>
        <strain evidence="10">ATCC BAA-798 / YNP1</strain>
    </source>
</reference>
<dbReference type="STRING" id="525904.Tter_1534"/>
<organism evidence="9 10">
    <name type="scientific">Thermobaculum terrenum (strain ATCC BAA-798 / CCMEE 7001 / YNP1)</name>
    <dbReference type="NCBI Taxonomy" id="525904"/>
    <lineage>
        <taxon>Bacteria</taxon>
        <taxon>Bacillati</taxon>
        <taxon>Chloroflexota</taxon>
        <taxon>Chloroflexia</taxon>
        <taxon>Candidatus Thermobaculales</taxon>
        <taxon>Candidatus Thermobaculaceae</taxon>
        <taxon>Thermobaculum</taxon>
    </lineage>
</organism>
<protein>
    <recommendedName>
        <fullName evidence="8">NADH-quinone oxidoreductase subunit K</fullName>
        <ecNumber evidence="8">7.1.1.-</ecNumber>
    </recommendedName>
    <alternativeName>
        <fullName evidence="8">NADH dehydrogenase I subunit K</fullName>
    </alternativeName>
    <alternativeName>
        <fullName evidence="8">NDH-1 subunit K</fullName>
    </alternativeName>
</protein>
<feature type="transmembrane region" description="Helical" evidence="8">
    <location>
        <begin position="31"/>
        <end position="50"/>
    </location>
</feature>
<comment type="similarity">
    <text evidence="2 8">Belongs to the complex I subunit 4L family.</text>
</comment>
<dbReference type="HOGENOM" id="CLU_144724_0_0_0"/>
<name>D1CCC5_THET1</name>
<keyword evidence="10" id="KW-1185">Reference proteome</keyword>
<evidence type="ECO:0000256" key="4">
    <source>
        <dbReference type="ARBA" id="ARBA00022692"/>
    </source>
</evidence>
<evidence type="ECO:0000256" key="5">
    <source>
        <dbReference type="ARBA" id="ARBA00022719"/>
    </source>
</evidence>
<comment type="subunit">
    <text evidence="8">NDH-1 is composed of 14 different subunits. Subunits NuoA, H, J, K, L, M, N constitute the membrane sector of the complex.</text>
</comment>
<dbReference type="Pfam" id="PF00420">
    <property type="entry name" value="Oxidored_q2"/>
    <property type="match status" value="1"/>
</dbReference>
<dbReference type="GO" id="GO:0048038">
    <property type="term" value="F:quinone binding"/>
    <property type="evidence" value="ECO:0007669"/>
    <property type="project" value="UniProtKB-KW"/>
</dbReference>
<keyword evidence="8 9" id="KW-0830">Ubiquinone</keyword>
<dbReference type="NCBIfam" id="NF004323">
    <property type="entry name" value="PRK05715.1-5"/>
    <property type="match status" value="1"/>
</dbReference>
<evidence type="ECO:0000313" key="10">
    <source>
        <dbReference type="Proteomes" id="UP000000323"/>
    </source>
</evidence>
<evidence type="ECO:0000256" key="7">
    <source>
        <dbReference type="ARBA" id="ARBA00023136"/>
    </source>
</evidence>
<dbReference type="AlphaFoldDB" id="D1CCC5"/>
<dbReference type="EC" id="7.1.1.-" evidence="8"/>
<evidence type="ECO:0000256" key="8">
    <source>
        <dbReference type="HAMAP-Rule" id="MF_01456"/>
    </source>
</evidence>
<keyword evidence="4 8" id="KW-0812">Transmembrane</keyword>
<proteinExistence type="inferred from homology"/>
<keyword evidence="8" id="KW-1003">Cell membrane</keyword>
<dbReference type="GO" id="GO:0042773">
    <property type="term" value="P:ATP synthesis coupled electron transport"/>
    <property type="evidence" value="ECO:0007669"/>
    <property type="project" value="InterPro"/>
</dbReference>
<dbReference type="GO" id="GO:0050136">
    <property type="term" value="F:NADH dehydrogenase (quinone) (non-electrogenic) activity"/>
    <property type="evidence" value="ECO:0007669"/>
    <property type="project" value="UniProtKB-UniRule"/>
</dbReference>
<keyword evidence="3 8" id="KW-0813">Transport</keyword>
<dbReference type="GO" id="GO:0030964">
    <property type="term" value="C:NADH dehydrogenase complex"/>
    <property type="evidence" value="ECO:0007669"/>
    <property type="project" value="TreeGrafter"/>
</dbReference>
<evidence type="ECO:0000256" key="2">
    <source>
        <dbReference type="ARBA" id="ARBA00010519"/>
    </source>
</evidence>
<dbReference type="OrthoDB" id="9810120at2"/>
<dbReference type="Proteomes" id="UP000000323">
    <property type="component" value="Chromosome 1"/>
</dbReference>
<keyword evidence="5 8" id="KW-0874">Quinone</keyword>
<dbReference type="NCBIfam" id="NF004320">
    <property type="entry name" value="PRK05715.1-2"/>
    <property type="match status" value="1"/>
</dbReference>
<dbReference type="RefSeq" id="WP_012875474.1">
    <property type="nucleotide sequence ID" value="NC_013525.1"/>
</dbReference>
<dbReference type="eggNOG" id="COG0713">
    <property type="taxonomic scope" value="Bacteria"/>
</dbReference>
<sequence length="101" mass="11056">MHPPLEWYLLFSGALFTIGLIGVLVRRHVLVIFMSVELMLNACNVALAAFGRYLNIIDAQEFVVFVVAVAAAEAAIGLAIILAFARHKNTIDVGEMTILKE</sequence>
<comment type="subcellular location">
    <subcellularLocation>
        <location evidence="8">Cell membrane</location>
        <topology evidence="8">Multi-pass membrane protein</topology>
    </subcellularLocation>
    <subcellularLocation>
        <location evidence="1">Membrane</location>
        <topology evidence="1">Multi-pass membrane protein</topology>
    </subcellularLocation>
</comment>
<dbReference type="PANTHER" id="PTHR11434">
    <property type="entry name" value="NADH-UBIQUINONE OXIDOREDUCTASE SUBUNIT ND4L"/>
    <property type="match status" value="1"/>
</dbReference>
<evidence type="ECO:0000256" key="6">
    <source>
        <dbReference type="ARBA" id="ARBA00022989"/>
    </source>
</evidence>
<feature type="transmembrane region" description="Helical" evidence="8">
    <location>
        <begin position="7"/>
        <end position="25"/>
    </location>
</feature>
<keyword evidence="8" id="KW-1278">Translocase</keyword>
<accession>D1CCC5</accession>
<dbReference type="Gene3D" id="1.10.287.3510">
    <property type="match status" value="1"/>
</dbReference>
<dbReference type="PANTHER" id="PTHR11434:SF16">
    <property type="entry name" value="NADH-UBIQUINONE OXIDOREDUCTASE CHAIN 4L"/>
    <property type="match status" value="1"/>
</dbReference>
<keyword evidence="6 8" id="KW-1133">Transmembrane helix</keyword>
<comment type="catalytic activity">
    <reaction evidence="8">
        <text>a quinone + NADH + 5 H(+)(in) = a quinol + NAD(+) + 4 H(+)(out)</text>
        <dbReference type="Rhea" id="RHEA:57888"/>
        <dbReference type="ChEBI" id="CHEBI:15378"/>
        <dbReference type="ChEBI" id="CHEBI:24646"/>
        <dbReference type="ChEBI" id="CHEBI:57540"/>
        <dbReference type="ChEBI" id="CHEBI:57945"/>
        <dbReference type="ChEBI" id="CHEBI:132124"/>
    </reaction>
</comment>
<comment type="function">
    <text evidence="8">NDH-1 shuttles electrons from NADH, via FMN and iron-sulfur (Fe-S) centers, to quinones in the respiratory chain. The immediate electron acceptor for the enzyme in this species is believed to be ubiquinone. Couples the redox reaction to proton translocation (for every two electrons transferred, four hydrogen ions are translocated across the cytoplasmic membrane), and thus conserves the redox energy in a proton gradient.</text>
</comment>
<dbReference type="EMBL" id="CP001825">
    <property type="protein sequence ID" value="ACZ42440.1"/>
    <property type="molecule type" value="Genomic_DNA"/>
</dbReference>
<evidence type="ECO:0000256" key="3">
    <source>
        <dbReference type="ARBA" id="ARBA00022448"/>
    </source>
</evidence>
<dbReference type="GO" id="GO:0005886">
    <property type="term" value="C:plasma membrane"/>
    <property type="evidence" value="ECO:0007669"/>
    <property type="project" value="UniProtKB-SubCell"/>
</dbReference>